<dbReference type="Proteomes" id="UP001597229">
    <property type="component" value="Unassembled WGS sequence"/>
</dbReference>
<dbReference type="EMBL" id="JBHTLX010000016">
    <property type="protein sequence ID" value="MFD1248428.1"/>
    <property type="molecule type" value="Genomic_DNA"/>
</dbReference>
<proteinExistence type="predicted"/>
<evidence type="ECO:0008006" key="3">
    <source>
        <dbReference type="Google" id="ProtNLM"/>
    </source>
</evidence>
<evidence type="ECO:0000313" key="1">
    <source>
        <dbReference type="EMBL" id="MFD1248428.1"/>
    </source>
</evidence>
<gene>
    <name evidence="1" type="ORF">ACFQ3F_11585</name>
</gene>
<organism evidence="1 2">
    <name type="scientific">Nocardioides ginsengisoli</name>
    <dbReference type="NCBI Taxonomy" id="363868"/>
    <lineage>
        <taxon>Bacteria</taxon>
        <taxon>Bacillati</taxon>
        <taxon>Actinomycetota</taxon>
        <taxon>Actinomycetes</taxon>
        <taxon>Propionibacteriales</taxon>
        <taxon>Nocardioidaceae</taxon>
        <taxon>Nocardioides</taxon>
    </lineage>
</organism>
<name>A0ABW3W2H1_9ACTN</name>
<dbReference type="RefSeq" id="WP_367917942.1">
    <property type="nucleotide sequence ID" value="NZ_BAABAC010000006.1"/>
</dbReference>
<protein>
    <recommendedName>
        <fullName evidence="3">Baseplate protein J-like domain-containing protein</fullName>
    </recommendedName>
</protein>
<reference evidence="2" key="1">
    <citation type="journal article" date="2019" name="Int. J. Syst. Evol. Microbiol.">
        <title>The Global Catalogue of Microorganisms (GCM) 10K type strain sequencing project: providing services to taxonomists for standard genome sequencing and annotation.</title>
        <authorList>
            <consortium name="The Broad Institute Genomics Platform"/>
            <consortium name="The Broad Institute Genome Sequencing Center for Infectious Disease"/>
            <person name="Wu L."/>
            <person name="Ma J."/>
        </authorList>
    </citation>
    <scope>NUCLEOTIDE SEQUENCE [LARGE SCALE GENOMIC DNA]</scope>
    <source>
        <strain evidence="2">CCUG 52478</strain>
    </source>
</reference>
<evidence type="ECO:0000313" key="2">
    <source>
        <dbReference type="Proteomes" id="UP001597229"/>
    </source>
</evidence>
<comment type="caution">
    <text evidence="1">The sequence shown here is derived from an EMBL/GenBank/DDBJ whole genome shotgun (WGS) entry which is preliminary data.</text>
</comment>
<keyword evidence="2" id="KW-1185">Reference proteome</keyword>
<accession>A0ABW3W2H1</accession>
<sequence length="1148" mass="121391">MPTSYSSGCGCHGARATIGARATLPAPAVRADRAGLDLGGVVPPMEMLGGSGGVTVIDPATVLTRLWWFDGRFLRAEGFRQDQEYVRNLVALSNQAVGSGVVNGFDAELTGSAGIRVGGGLALAPSGRVVYLPSTTDLTIDELIARSTGAFDPASATTPKGAADFAPCPPDQPAGPDHTVATTALYVLTAASAEALCGEEERFGQLCGDACATDADRSVAVEGVRFRVHPLTLSLPTSVRVPFTGLHLQSRVASAYYAAERRAVASMISGAGLRLPVWCHGAEPIGGEEVALAVFDRAGGLTTFVDDWTARRELVETSPQRSWQWRMAMRPLDVFLAQVLQFQCQLASVPGGPEPTQGGDPCAAERTVLGDVHALLGKIGDDNAHDAILAKLAELRGRVGDVLSGARLSPSGSLLIDHGIVETPSAGYLPVDPEHDVRQQVGAWFGPGVDLRFCAVRPDFVPEAFQEAQHMDRISLTQGIDDPKALEEVDVLVPGGGFAKAAADHAFTGHLDLLPLLLGGRLARVGSAALSLSAVARNQVGTGWSWTLAAYGEAPQELGIEHYTDAMNTAVTAPEDVSPDVHRESSSTLGAYRLDNTFRVLREGSLARARLVGDVAEEHPLAPDERRPMVAWVDLETAAPLDRLEVGGTTTLRARVTTYSRARTDPSLTDVGLTGTLTVRSRVDEPGGGVRIETALDGALDVVTATDAGPGPRDVRGSTIVWRLSASAAGAHLLAADLSLTVPDADRPIVLSAAFSDSGSPRRVEGRIGRGTTAGAFLAMRSSAADLKSPIAAVTLDEGAGVLDLGTPGRDVATSVIDVLGTALATLRRDLDFPDQARRRLLPEAASTDVITTRTDWVMFHRRRTIDCGEPVVTPQPTRLLRYRWLHAVVAVPLGEVTGSTGVLERILKRYPPQNVGMVEFEEGATAIHSSVPDLRAAWSAADRGERLALSFSARWGTGESATVEGGRLATAVGAVSDLIDESGNRSFVLPNAPTDLQSEATDGVIVTIGVPVDRSTSIMVAVGYKLRERLRAGLHGISTSDDLARLLEELQISPWYAKFADDTLTNPDELRTWWSGLPIQQIKQVEVVYDRAIPPGSDEANAWVADKYPKLVDVVGLPTPPDDITDVDVDLGGPLTLVIVVSPDLDG</sequence>